<proteinExistence type="predicted"/>
<dbReference type="InterPro" id="IPR012677">
    <property type="entry name" value="Nucleotide-bd_a/b_plait_sf"/>
</dbReference>
<dbReference type="FunFam" id="3.30.70.330:FF:000322">
    <property type="entry name" value="CUGBP Elav-like family member 2"/>
    <property type="match status" value="1"/>
</dbReference>
<feature type="domain" description="RRM" evidence="4">
    <location>
        <begin position="1"/>
        <end position="75"/>
    </location>
</feature>
<dbReference type="GO" id="GO:0003723">
    <property type="term" value="F:RNA binding"/>
    <property type="evidence" value="ECO:0007669"/>
    <property type="project" value="UniProtKB-UniRule"/>
</dbReference>
<evidence type="ECO:0000256" key="1">
    <source>
        <dbReference type="ARBA" id="ARBA00022737"/>
    </source>
</evidence>
<protein>
    <recommendedName>
        <fullName evidence="4">RRM domain-containing protein</fullName>
    </recommendedName>
</protein>
<evidence type="ECO:0000256" key="2">
    <source>
        <dbReference type="ARBA" id="ARBA00022884"/>
    </source>
</evidence>
<dbReference type="Proteomes" id="UP001367676">
    <property type="component" value="Unassembled WGS sequence"/>
</dbReference>
<dbReference type="PANTHER" id="PTHR24012">
    <property type="entry name" value="RNA BINDING PROTEIN"/>
    <property type="match status" value="1"/>
</dbReference>
<feature type="domain" description="RRM" evidence="4">
    <location>
        <begin position="251"/>
        <end position="329"/>
    </location>
</feature>
<name>A0AAN9TV33_9HEMI</name>
<dbReference type="PROSITE" id="PS50102">
    <property type="entry name" value="RRM"/>
    <property type="match status" value="2"/>
</dbReference>
<keyword evidence="1" id="KW-0677">Repeat</keyword>
<organism evidence="5 6">
    <name type="scientific">Parthenolecanium corni</name>
    <dbReference type="NCBI Taxonomy" id="536013"/>
    <lineage>
        <taxon>Eukaryota</taxon>
        <taxon>Metazoa</taxon>
        <taxon>Ecdysozoa</taxon>
        <taxon>Arthropoda</taxon>
        <taxon>Hexapoda</taxon>
        <taxon>Insecta</taxon>
        <taxon>Pterygota</taxon>
        <taxon>Neoptera</taxon>
        <taxon>Paraneoptera</taxon>
        <taxon>Hemiptera</taxon>
        <taxon>Sternorrhyncha</taxon>
        <taxon>Coccoidea</taxon>
        <taxon>Coccidae</taxon>
        <taxon>Parthenolecanium</taxon>
    </lineage>
</organism>
<accession>A0AAN9TV33</accession>
<dbReference type="Gene3D" id="3.30.70.330">
    <property type="match status" value="2"/>
</dbReference>
<dbReference type="AlphaFoldDB" id="A0AAN9TV33"/>
<evidence type="ECO:0000313" key="5">
    <source>
        <dbReference type="EMBL" id="KAK7591162.1"/>
    </source>
</evidence>
<evidence type="ECO:0000259" key="4">
    <source>
        <dbReference type="PROSITE" id="PS50102"/>
    </source>
</evidence>
<dbReference type="SUPFAM" id="SSF54928">
    <property type="entry name" value="RNA-binding domain, RBD"/>
    <property type="match status" value="1"/>
</dbReference>
<gene>
    <name evidence="5" type="ORF">V9T40_002775</name>
</gene>
<comment type="caution">
    <text evidence="5">The sequence shown here is derived from an EMBL/GenBank/DDBJ whole genome shotgun (WGS) entry which is preliminary data.</text>
</comment>
<dbReference type="Pfam" id="PF00076">
    <property type="entry name" value="RRM_1"/>
    <property type="match status" value="2"/>
</dbReference>
<dbReference type="InterPro" id="IPR000504">
    <property type="entry name" value="RRM_dom"/>
</dbReference>
<sequence>MLSKKCNEADIRNMFENFGTIEECTVLRDNHGISKGCAFVTYTSKQCAINAIRAMHQSYTMEGCSSPLVVKFADTQKDKDQKKLQQIQSNIWNMAAGMNFSPQSYLATAALSQQFATNGNDSHSCLTPLQLLQQQIQVSAAVSNGHSNMNNSLNGLFLHNSQSSVNPIHVQNLISLAALTGGNSISPSGLLTNNTTPLTALTPTSATLNGFTSSTLPSISEFSGSIIGSPNVNRELAVKAAGKQIEGPEGANLFIYHLPQECTDMDLASMFTPFGNVISTKVYIDKTTNLSKCFGFVSYDNPASAQKAIASMNCFQIGTKRLKVQLKRPKDSTKPY</sequence>
<reference evidence="5 6" key="1">
    <citation type="submission" date="2024-03" db="EMBL/GenBank/DDBJ databases">
        <title>Adaptation during the transition from Ophiocordyceps entomopathogen to insect associate is accompanied by gene loss and intensified selection.</title>
        <authorList>
            <person name="Ward C.M."/>
            <person name="Onetto C.A."/>
            <person name="Borneman A.R."/>
        </authorList>
    </citation>
    <scope>NUCLEOTIDE SEQUENCE [LARGE SCALE GENOMIC DNA]</scope>
    <source>
        <strain evidence="5">AWRI1</strain>
        <tissue evidence="5">Single Adult Female</tissue>
    </source>
</reference>
<dbReference type="InterPro" id="IPR035979">
    <property type="entry name" value="RBD_domain_sf"/>
</dbReference>
<evidence type="ECO:0000313" key="6">
    <source>
        <dbReference type="Proteomes" id="UP001367676"/>
    </source>
</evidence>
<keyword evidence="6" id="KW-1185">Reference proteome</keyword>
<dbReference type="SMART" id="SM00360">
    <property type="entry name" value="RRM"/>
    <property type="match status" value="2"/>
</dbReference>
<evidence type="ECO:0000256" key="3">
    <source>
        <dbReference type="PROSITE-ProRule" id="PRU00176"/>
    </source>
</evidence>
<keyword evidence="2 3" id="KW-0694">RNA-binding</keyword>
<dbReference type="EMBL" id="JBBCAQ010000022">
    <property type="protein sequence ID" value="KAK7591162.1"/>
    <property type="molecule type" value="Genomic_DNA"/>
</dbReference>
<dbReference type="FunFam" id="3.30.70.330:FF:000016">
    <property type="entry name" value="CUGBP Elav-like family member 1 isoform 2"/>
    <property type="match status" value="1"/>
</dbReference>